<comment type="subcellular location">
    <subcellularLocation>
        <location evidence="10">Cell membrane</location>
    </subcellularLocation>
    <subcellularLocation>
        <location evidence="1">Endomembrane system</location>
        <topology evidence="1">Multi-pass membrane protein</topology>
    </subcellularLocation>
</comment>
<feature type="transmembrane region" description="Helical" evidence="10">
    <location>
        <begin position="155"/>
        <end position="173"/>
    </location>
</feature>
<sequence length="504" mass="55876">MTASRRAWGWIAPGAVAVVALVLRVWDLGHPRRLMFDETYYAKDAWSLLGAGYVREFVEDANERIERGDLTGLMEATPAQIAHPEVGKWMIAAGQQVFGMTPFGWRIAAAVVGALTVLVLARMVLRLTDSILVATLGGALLTFDGLHLVLSRSALLDVFLTFWVVCAVACLVADRDWITRRLPAYRALRPWQLAAGVCFGLACGTKWSGLYVLAAFGVLVVAWEVLVRRRLRRASGRGDTVVLTTLRVGVPAFASLVLVALVVYVLSWSGVLWHHELYAQRFGAGEEPWGDWVAEPSSGPLGSTLDALRTLWHYHVLTWEFHTGDYLAEATHPYSSHPWGWLVLERPVAFDAVNDVAAAECGAAADSSCLRVVLGLGNPVVWWTGVLALLAAPLLWWWTRDARWSIPLVAVAASWVPWFIGTGRPIFQFYAVVVLPFVIVAVCLVIDEASRRARSPRARYAVWSLTGILVVLTVAAFAWFHPVLTGELLSREDWMARMWWPTWI</sequence>
<accession>A0ABN2VYU7</accession>
<comment type="pathway">
    <text evidence="2 10">Protein modification; protein glycosylation.</text>
</comment>
<feature type="transmembrane region" description="Helical" evidence="10">
    <location>
        <begin position="426"/>
        <end position="446"/>
    </location>
</feature>
<evidence type="ECO:0000256" key="5">
    <source>
        <dbReference type="ARBA" id="ARBA00022679"/>
    </source>
</evidence>
<dbReference type="InterPro" id="IPR032421">
    <property type="entry name" value="PMT_4TMC"/>
</dbReference>
<gene>
    <name evidence="13" type="ORF">GCM10009821_16790</name>
</gene>
<feature type="transmembrane region" description="Helical" evidence="10">
    <location>
        <begin position="404"/>
        <end position="420"/>
    </location>
</feature>
<reference evidence="13 14" key="1">
    <citation type="journal article" date="2019" name="Int. J. Syst. Evol. Microbiol.">
        <title>The Global Catalogue of Microorganisms (GCM) 10K type strain sequencing project: providing services to taxonomists for standard genome sequencing and annotation.</title>
        <authorList>
            <consortium name="The Broad Institute Genomics Platform"/>
            <consortium name="The Broad Institute Genome Sequencing Center for Infectious Disease"/>
            <person name="Wu L."/>
            <person name="Ma J."/>
        </authorList>
    </citation>
    <scope>NUCLEOTIDE SEQUENCE [LARGE SCALE GENOMIC DNA]</scope>
    <source>
        <strain evidence="13 14">JCM 15749</strain>
    </source>
</reference>
<feature type="transmembrane region" description="Helical" evidence="10">
    <location>
        <begin position="131"/>
        <end position="149"/>
    </location>
</feature>
<evidence type="ECO:0000256" key="2">
    <source>
        <dbReference type="ARBA" id="ARBA00004922"/>
    </source>
</evidence>
<comment type="caution">
    <text evidence="13">The sequence shown here is derived from an EMBL/GenBank/DDBJ whole genome shotgun (WGS) entry which is preliminary data.</text>
</comment>
<feature type="transmembrane region" description="Helical" evidence="10">
    <location>
        <begin position="380"/>
        <end position="397"/>
    </location>
</feature>
<keyword evidence="10" id="KW-1003">Cell membrane</keyword>
<comment type="function">
    <text evidence="10">Protein O-mannosyltransferase that catalyzes the transfer of a single mannose residue from a polyprenol phospho-mannosyl lipidic donor to the hydroxyl group of selected serine and threonine residues in acceptor proteins.</text>
</comment>
<feature type="transmembrane region" description="Helical" evidence="10">
    <location>
        <begin position="7"/>
        <end position="26"/>
    </location>
</feature>
<evidence type="ECO:0000259" key="11">
    <source>
        <dbReference type="Pfam" id="PF02366"/>
    </source>
</evidence>
<evidence type="ECO:0000256" key="9">
    <source>
        <dbReference type="ARBA" id="ARBA00093617"/>
    </source>
</evidence>
<keyword evidence="14" id="KW-1185">Reference proteome</keyword>
<comment type="similarity">
    <text evidence="3 10">Belongs to the glycosyltransferase 39 family.</text>
</comment>
<evidence type="ECO:0000256" key="7">
    <source>
        <dbReference type="ARBA" id="ARBA00022989"/>
    </source>
</evidence>
<evidence type="ECO:0000256" key="1">
    <source>
        <dbReference type="ARBA" id="ARBA00004127"/>
    </source>
</evidence>
<evidence type="ECO:0000256" key="10">
    <source>
        <dbReference type="RuleBase" id="RU367007"/>
    </source>
</evidence>
<feature type="domain" description="ArnT-like N-terminal" evidence="11">
    <location>
        <begin position="16"/>
        <end position="227"/>
    </location>
</feature>
<keyword evidence="5 10" id="KW-0808">Transferase</keyword>
<dbReference type="PANTHER" id="PTHR10050:SF46">
    <property type="entry name" value="PROTEIN O-MANNOSYL-TRANSFERASE 2"/>
    <property type="match status" value="1"/>
</dbReference>
<dbReference type="PANTHER" id="PTHR10050">
    <property type="entry name" value="DOLICHYL-PHOSPHATE-MANNOSE--PROTEIN MANNOSYLTRANSFERASE"/>
    <property type="match status" value="1"/>
</dbReference>
<dbReference type="Pfam" id="PF02366">
    <property type="entry name" value="PMT"/>
    <property type="match status" value="1"/>
</dbReference>
<protein>
    <recommendedName>
        <fullName evidence="9 10">Polyprenol-phosphate-mannose--protein mannosyltransferase</fullName>
        <ecNumber evidence="10">2.4.1.-</ecNumber>
    </recommendedName>
</protein>
<dbReference type="InterPro" id="IPR027005">
    <property type="entry name" value="PMT-like"/>
</dbReference>
<organism evidence="13 14">
    <name type="scientific">Aeromicrobium halocynthiae</name>
    <dbReference type="NCBI Taxonomy" id="560557"/>
    <lineage>
        <taxon>Bacteria</taxon>
        <taxon>Bacillati</taxon>
        <taxon>Actinomycetota</taxon>
        <taxon>Actinomycetes</taxon>
        <taxon>Propionibacteriales</taxon>
        <taxon>Nocardioidaceae</taxon>
        <taxon>Aeromicrobium</taxon>
    </lineage>
</organism>
<evidence type="ECO:0000313" key="13">
    <source>
        <dbReference type="EMBL" id="GAA2077771.1"/>
    </source>
</evidence>
<keyword evidence="6 10" id="KW-0812">Transmembrane</keyword>
<evidence type="ECO:0000256" key="8">
    <source>
        <dbReference type="ARBA" id="ARBA00023136"/>
    </source>
</evidence>
<feature type="transmembrane region" description="Helical" evidence="10">
    <location>
        <begin position="185"/>
        <end position="202"/>
    </location>
</feature>
<dbReference type="EC" id="2.4.1.-" evidence="10"/>
<dbReference type="EMBL" id="BAAAPY010000005">
    <property type="protein sequence ID" value="GAA2077771.1"/>
    <property type="molecule type" value="Genomic_DNA"/>
</dbReference>
<keyword evidence="7 10" id="KW-1133">Transmembrane helix</keyword>
<keyword evidence="8 10" id="KW-0472">Membrane</keyword>
<feature type="transmembrane region" description="Helical" evidence="10">
    <location>
        <begin position="208"/>
        <end position="227"/>
    </location>
</feature>
<evidence type="ECO:0000256" key="6">
    <source>
        <dbReference type="ARBA" id="ARBA00022692"/>
    </source>
</evidence>
<dbReference type="Proteomes" id="UP001501480">
    <property type="component" value="Unassembled WGS sequence"/>
</dbReference>
<feature type="transmembrane region" description="Helical" evidence="10">
    <location>
        <begin position="103"/>
        <end position="124"/>
    </location>
</feature>
<evidence type="ECO:0000256" key="4">
    <source>
        <dbReference type="ARBA" id="ARBA00022676"/>
    </source>
</evidence>
<dbReference type="RefSeq" id="WP_344326931.1">
    <property type="nucleotide sequence ID" value="NZ_BAAAPY010000005.1"/>
</dbReference>
<evidence type="ECO:0000313" key="14">
    <source>
        <dbReference type="Proteomes" id="UP001501480"/>
    </source>
</evidence>
<evidence type="ECO:0000259" key="12">
    <source>
        <dbReference type="Pfam" id="PF16192"/>
    </source>
</evidence>
<evidence type="ECO:0000256" key="3">
    <source>
        <dbReference type="ARBA" id="ARBA00007222"/>
    </source>
</evidence>
<feature type="transmembrane region" description="Helical" evidence="10">
    <location>
        <begin position="248"/>
        <end position="268"/>
    </location>
</feature>
<dbReference type="InterPro" id="IPR003342">
    <property type="entry name" value="ArnT-like_N"/>
</dbReference>
<dbReference type="Pfam" id="PF16192">
    <property type="entry name" value="PMT_4TMC"/>
    <property type="match status" value="1"/>
</dbReference>
<name>A0ABN2VYU7_9ACTN</name>
<feature type="domain" description="Protein O-mannosyl-transferase C-terminal four TM" evidence="12">
    <location>
        <begin position="308"/>
        <end position="503"/>
    </location>
</feature>
<feature type="transmembrane region" description="Helical" evidence="10">
    <location>
        <begin position="458"/>
        <end position="480"/>
    </location>
</feature>
<keyword evidence="4 10" id="KW-0328">Glycosyltransferase</keyword>
<proteinExistence type="inferred from homology"/>